<evidence type="ECO:0008006" key="3">
    <source>
        <dbReference type="Google" id="ProtNLM"/>
    </source>
</evidence>
<dbReference type="SUPFAM" id="SSF56112">
    <property type="entry name" value="Protein kinase-like (PK-like)"/>
    <property type="match status" value="1"/>
</dbReference>
<dbReference type="AlphaFoldDB" id="A0A9R1XX17"/>
<dbReference type="Gene3D" id="1.20.5.2650">
    <property type="match status" value="1"/>
</dbReference>
<name>A0A9R1XX17_LACSA</name>
<sequence length="247" mass="27831">MWCVSSSSRPIASAVSLYPISWVCPPGNVLFDEFGVAKVTDFGLSKIVEDDVGSQGMELTSQGVGTYCWSLKLQSQKFKSGILHLRTTPTLQQSIVWDLRSQLKPPSMQIHVSIYDCVEIEGHTDVVWHLLSNSIGKQKGDWIHSLTGGFNRNLIHTGNEVSKAPQIQRLVTPSTLQRKRARLADNKKRIGNAEPTDYHLLLHKHLRMHGYYLRVLDLDVTFCYVSEFCVQFSVKIICPTVDNMLDS</sequence>
<organism evidence="1 2">
    <name type="scientific">Lactuca sativa</name>
    <name type="common">Garden lettuce</name>
    <dbReference type="NCBI Taxonomy" id="4236"/>
    <lineage>
        <taxon>Eukaryota</taxon>
        <taxon>Viridiplantae</taxon>
        <taxon>Streptophyta</taxon>
        <taxon>Embryophyta</taxon>
        <taxon>Tracheophyta</taxon>
        <taxon>Spermatophyta</taxon>
        <taxon>Magnoliopsida</taxon>
        <taxon>eudicotyledons</taxon>
        <taxon>Gunneridae</taxon>
        <taxon>Pentapetalae</taxon>
        <taxon>asterids</taxon>
        <taxon>campanulids</taxon>
        <taxon>Asterales</taxon>
        <taxon>Asteraceae</taxon>
        <taxon>Cichorioideae</taxon>
        <taxon>Cichorieae</taxon>
        <taxon>Lactucinae</taxon>
        <taxon>Lactuca</taxon>
    </lineage>
</organism>
<evidence type="ECO:0000313" key="1">
    <source>
        <dbReference type="EMBL" id="KAJ0226099.1"/>
    </source>
</evidence>
<proteinExistence type="predicted"/>
<keyword evidence="2" id="KW-1185">Reference proteome</keyword>
<dbReference type="Proteomes" id="UP000235145">
    <property type="component" value="Unassembled WGS sequence"/>
</dbReference>
<dbReference type="InterPro" id="IPR011009">
    <property type="entry name" value="Kinase-like_dom_sf"/>
</dbReference>
<dbReference type="Gene3D" id="1.10.510.10">
    <property type="entry name" value="Transferase(Phosphotransferase) domain 1"/>
    <property type="match status" value="1"/>
</dbReference>
<gene>
    <name evidence="1" type="ORF">LSAT_V11C100044180</name>
</gene>
<protein>
    <recommendedName>
        <fullName evidence="3">Protein kinase domain-containing protein</fullName>
    </recommendedName>
</protein>
<comment type="caution">
    <text evidence="1">The sequence shown here is derived from an EMBL/GenBank/DDBJ whole genome shotgun (WGS) entry which is preliminary data.</text>
</comment>
<reference evidence="1 2" key="1">
    <citation type="journal article" date="2017" name="Nat. Commun.">
        <title>Genome assembly with in vitro proximity ligation data and whole-genome triplication in lettuce.</title>
        <authorList>
            <person name="Reyes-Chin-Wo S."/>
            <person name="Wang Z."/>
            <person name="Yang X."/>
            <person name="Kozik A."/>
            <person name="Arikit S."/>
            <person name="Song C."/>
            <person name="Xia L."/>
            <person name="Froenicke L."/>
            <person name="Lavelle D.O."/>
            <person name="Truco M.J."/>
            <person name="Xia R."/>
            <person name="Zhu S."/>
            <person name="Xu C."/>
            <person name="Xu H."/>
            <person name="Xu X."/>
            <person name="Cox K."/>
            <person name="Korf I."/>
            <person name="Meyers B.C."/>
            <person name="Michelmore R.W."/>
        </authorList>
    </citation>
    <scope>NUCLEOTIDE SEQUENCE [LARGE SCALE GENOMIC DNA]</scope>
    <source>
        <strain evidence="2">cv. Salinas</strain>
        <tissue evidence="1">Seedlings</tissue>
    </source>
</reference>
<evidence type="ECO:0000313" key="2">
    <source>
        <dbReference type="Proteomes" id="UP000235145"/>
    </source>
</evidence>
<accession>A0A9R1XX17</accession>
<dbReference type="EMBL" id="NBSK02000001">
    <property type="protein sequence ID" value="KAJ0226099.1"/>
    <property type="molecule type" value="Genomic_DNA"/>
</dbReference>